<name>A0AAD7AYA4_9AGAR</name>
<organism evidence="3 4">
    <name type="scientific">Roridomyces roridus</name>
    <dbReference type="NCBI Taxonomy" id="1738132"/>
    <lineage>
        <taxon>Eukaryota</taxon>
        <taxon>Fungi</taxon>
        <taxon>Dikarya</taxon>
        <taxon>Basidiomycota</taxon>
        <taxon>Agaricomycotina</taxon>
        <taxon>Agaricomycetes</taxon>
        <taxon>Agaricomycetidae</taxon>
        <taxon>Agaricales</taxon>
        <taxon>Marasmiineae</taxon>
        <taxon>Mycenaceae</taxon>
        <taxon>Roridomyces</taxon>
    </lineage>
</organism>
<evidence type="ECO:0000256" key="1">
    <source>
        <dbReference type="SAM" id="Coils"/>
    </source>
</evidence>
<feature type="compositionally biased region" description="Low complexity" evidence="2">
    <location>
        <begin position="668"/>
        <end position="695"/>
    </location>
</feature>
<feature type="compositionally biased region" description="Low complexity" evidence="2">
    <location>
        <begin position="219"/>
        <end position="233"/>
    </location>
</feature>
<feature type="region of interest" description="Disordered" evidence="2">
    <location>
        <begin position="994"/>
        <end position="1040"/>
    </location>
</feature>
<keyword evidence="4" id="KW-1185">Reference proteome</keyword>
<feature type="compositionally biased region" description="Polar residues" evidence="2">
    <location>
        <begin position="426"/>
        <end position="438"/>
    </location>
</feature>
<gene>
    <name evidence="3" type="ORF">FB45DRAFT_1044943</name>
</gene>
<feature type="region of interest" description="Disordered" evidence="2">
    <location>
        <begin position="783"/>
        <end position="894"/>
    </location>
</feature>
<feature type="compositionally biased region" description="Basic residues" evidence="2">
    <location>
        <begin position="857"/>
        <end position="869"/>
    </location>
</feature>
<feature type="coiled-coil region" evidence="1">
    <location>
        <begin position="345"/>
        <end position="372"/>
    </location>
</feature>
<evidence type="ECO:0000313" key="4">
    <source>
        <dbReference type="Proteomes" id="UP001221142"/>
    </source>
</evidence>
<feature type="compositionally biased region" description="Low complexity" evidence="2">
    <location>
        <begin position="537"/>
        <end position="549"/>
    </location>
</feature>
<feature type="region of interest" description="Disordered" evidence="2">
    <location>
        <begin position="219"/>
        <end position="277"/>
    </location>
</feature>
<feature type="compositionally biased region" description="Gly residues" evidence="2">
    <location>
        <begin position="968"/>
        <end position="979"/>
    </location>
</feature>
<feature type="compositionally biased region" description="Pro residues" evidence="2">
    <location>
        <begin position="805"/>
        <end position="814"/>
    </location>
</feature>
<sequence length="1059" mass="111952">MFNPSATPSYMNPGERVRRQWHAFEQWVETVPRAAMEQEISQHFQDEDTKWNATPARSRPTRQDHDRTKAAYRKDLEDGLVLLAREEWQRRLQAAGLRDEDWGEMSFKETLAAERLLGGDLDEEGMAIMEDIAREEDATPALSRKTNFSGYSFVSPMSLSIADDLDDEPEGFESIYPFEIPASSGPASVASLTDEIFDTPTIPWGWTGGDAASYGIWSAATSQSSRQSSQTSSPERPPKATLPDHSLFPRTQGPLPPRASAARASVGPRYIGPQLTDPDEVFHDEAAFERFKMDTRIAKIREFHDEAARADIQLARDIYDVRKTRATETGRAEATLKIAAHETFMIELRRRKEEERQAIVKAERHKRRQEIASRPAVGAESLKQRLTQEVESSLFKMGNGGGFVGAPDAAAVLSAAEAETRRARRQSMTATTNVSETPTIRKSDRMAASVSDLLETASTISFASSTTTTTAASSSSARPQIWIPPTEGTSTDTTPVKPKPNKKKGGSQASAVVDTPTAKSAAVPGKPTKKSVPLPPVVDVATPAAVPVVPKGPSPPAKTVVSTLSKSSGKALSPPAPSPPVSTTTTTKAPTPPVSKGPSPPAAKGPTPPVSQGPSPPVSKGPSPPVSKGPSPPVSKGPSPPVSKGPSPPVSKGPTPPVSKVPSPPAAPSKASTASAQAQSKVSASINTSTSTTKVPTPPLETPKPANNPSAVPKAARVVQGPVEIETPGASSSRTTLEQMQRPFIHKSLASSADLWMGLPPPMAAPAHGVWVSSSASANAKKLDTSTIKITPGTHSTKIEKVPSMPIPQQPQPRLPLFAGAGRARRMSDPVSPSPRSFLYGVNGSGNGNNNPPSSSKKGKGTKQGKNKRTVTVEEVSDEEDGAPAPDERLPADSKVIFEDSKVIFEPKPSVPPTMYTPIFDFTSDTPKPPVASGIRSSQGGKGSGFLTADGKNAKDKHVRWTPSAMGNDGGGDGGGGGDSNALRAALEGFEAAANAPAPVPAPVTGKGRRRTNSLLQQATGAIDRKGKGKGKERAVPEPEMEADFERFVMGATLDLGRG</sequence>
<proteinExistence type="predicted"/>
<feature type="compositionally biased region" description="Low complexity" evidence="2">
    <location>
        <begin position="564"/>
        <end position="573"/>
    </location>
</feature>
<accession>A0AAD7AYA4</accession>
<feature type="region of interest" description="Disordered" evidence="2">
    <location>
        <begin position="422"/>
        <end position="447"/>
    </location>
</feature>
<feature type="region of interest" description="Disordered" evidence="2">
    <location>
        <begin position="906"/>
        <end position="982"/>
    </location>
</feature>
<feature type="compositionally biased region" description="Basic and acidic residues" evidence="2">
    <location>
        <begin position="1023"/>
        <end position="1037"/>
    </location>
</feature>
<evidence type="ECO:0000313" key="3">
    <source>
        <dbReference type="EMBL" id="KAJ7603588.1"/>
    </source>
</evidence>
<feature type="region of interest" description="Disordered" evidence="2">
    <location>
        <begin position="44"/>
        <end position="68"/>
    </location>
</feature>
<feature type="compositionally biased region" description="Pro residues" evidence="2">
    <location>
        <begin position="590"/>
        <end position="667"/>
    </location>
</feature>
<feature type="compositionally biased region" description="Polar residues" evidence="2">
    <location>
        <begin position="729"/>
        <end position="738"/>
    </location>
</feature>
<protein>
    <submittedName>
        <fullName evidence="3">Uncharacterized protein</fullName>
    </submittedName>
</protein>
<dbReference type="EMBL" id="JARKIF010000137">
    <property type="protein sequence ID" value="KAJ7603588.1"/>
    <property type="molecule type" value="Genomic_DNA"/>
</dbReference>
<reference evidence="3" key="1">
    <citation type="submission" date="2023-03" db="EMBL/GenBank/DDBJ databases">
        <title>Massive genome expansion in bonnet fungi (Mycena s.s.) driven by repeated elements and novel gene families across ecological guilds.</title>
        <authorList>
            <consortium name="Lawrence Berkeley National Laboratory"/>
            <person name="Harder C.B."/>
            <person name="Miyauchi S."/>
            <person name="Viragh M."/>
            <person name="Kuo A."/>
            <person name="Thoen E."/>
            <person name="Andreopoulos B."/>
            <person name="Lu D."/>
            <person name="Skrede I."/>
            <person name="Drula E."/>
            <person name="Henrissat B."/>
            <person name="Morin E."/>
            <person name="Kohler A."/>
            <person name="Barry K."/>
            <person name="LaButti K."/>
            <person name="Morin E."/>
            <person name="Salamov A."/>
            <person name="Lipzen A."/>
            <person name="Mereny Z."/>
            <person name="Hegedus B."/>
            <person name="Baldrian P."/>
            <person name="Stursova M."/>
            <person name="Weitz H."/>
            <person name="Taylor A."/>
            <person name="Grigoriev I.V."/>
            <person name="Nagy L.G."/>
            <person name="Martin F."/>
            <person name="Kauserud H."/>
        </authorList>
    </citation>
    <scope>NUCLEOTIDE SEQUENCE</scope>
    <source>
        <strain evidence="3">9284</strain>
    </source>
</reference>
<feature type="region of interest" description="Disordered" evidence="2">
    <location>
        <begin position="464"/>
        <end position="738"/>
    </location>
</feature>
<dbReference type="Proteomes" id="UP001221142">
    <property type="component" value="Unassembled WGS sequence"/>
</dbReference>
<feature type="compositionally biased region" description="Low complexity" evidence="2">
    <location>
        <begin position="464"/>
        <end position="477"/>
    </location>
</feature>
<evidence type="ECO:0000256" key="2">
    <source>
        <dbReference type="SAM" id="MobiDB-lite"/>
    </source>
</evidence>
<dbReference type="AlphaFoldDB" id="A0AAD7AYA4"/>
<keyword evidence="1" id="KW-0175">Coiled coil</keyword>
<comment type="caution">
    <text evidence="3">The sequence shown here is derived from an EMBL/GenBank/DDBJ whole genome shotgun (WGS) entry which is preliminary data.</text>
</comment>
<feature type="compositionally biased region" description="Polar residues" evidence="2">
    <location>
        <begin position="785"/>
        <end position="796"/>
    </location>
</feature>